<dbReference type="Pfam" id="PF02892">
    <property type="entry name" value="zf-BED"/>
    <property type="match status" value="1"/>
</dbReference>
<feature type="region of interest" description="Disordered" evidence="8">
    <location>
        <begin position="232"/>
        <end position="254"/>
    </location>
</feature>
<feature type="domain" description="C2H2-type" evidence="9">
    <location>
        <begin position="698"/>
        <end position="727"/>
    </location>
</feature>
<dbReference type="EMBL" id="CAJPVJ010007940">
    <property type="protein sequence ID" value="CAG2171602.1"/>
    <property type="molecule type" value="Genomic_DNA"/>
</dbReference>
<dbReference type="InterPro" id="IPR003656">
    <property type="entry name" value="Znf_BED"/>
</dbReference>
<evidence type="ECO:0000256" key="7">
    <source>
        <dbReference type="PROSITE-ProRule" id="PRU00042"/>
    </source>
</evidence>
<keyword evidence="4 7" id="KW-0863">Zinc-finger</keyword>
<keyword evidence="2" id="KW-0479">Metal-binding</keyword>
<dbReference type="Gene3D" id="3.30.160.60">
    <property type="entry name" value="Classic Zinc Finger"/>
    <property type="match status" value="4"/>
</dbReference>
<evidence type="ECO:0000259" key="10">
    <source>
        <dbReference type="PROSITE" id="PS50808"/>
    </source>
</evidence>
<dbReference type="PROSITE" id="PS50157">
    <property type="entry name" value="ZINC_FINGER_C2H2_2"/>
    <property type="match status" value="4"/>
</dbReference>
<feature type="domain" description="BED-type" evidence="10">
    <location>
        <begin position="613"/>
        <end position="670"/>
    </location>
</feature>
<dbReference type="PROSITE" id="PS50808">
    <property type="entry name" value="ZF_BED"/>
    <property type="match status" value="3"/>
</dbReference>
<dbReference type="GO" id="GO:0008270">
    <property type="term" value="F:zinc ion binding"/>
    <property type="evidence" value="ECO:0007669"/>
    <property type="project" value="UniProtKB-KW"/>
</dbReference>
<keyword evidence="3" id="KW-0677">Repeat</keyword>
<evidence type="ECO:0000256" key="3">
    <source>
        <dbReference type="ARBA" id="ARBA00022737"/>
    </source>
</evidence>
<dbReference type="OrthoDB" id="6429687at2759"/>
<feature type="domain" description="BED-type" evidence="10">
    <location>
        <begin position="258"/>
        <end position="312"/>
    </location>
</feature>
<organism evidence="11">
    <name type="scientific">Oppiella nova</name>
    <dbReference type="NCBI Taxonomy" id="334625"/>
    <lineage>
        <taxon>Eukaryota</taxon>
        <taxon>Metazoa</taxon>
        <taxon>Ecdysozoa</taxon>
        <taxon>Arthropoda</taxon>
        <taxon>Chelicerata</taxon>
        <taxon>Arachnida</taxon>
        <taxon>Acari</taxon>
        <taxon>Acariformes</taxon>
        <taxon>Sarcoptiformes</taxon>
        <taxon>Oribatida</taxon>
        <taxon>Brachypylina</taxon>
        <taxon>Oppioidea</taxon>
        <taxon>Oppiidae</taxon>
        <taxon>Oppiella</taxon>
    </lineage>
</organism>
<evidence type="ECO:0000256" key="8">
    <source>
        <dbReference type="SAM" id="MobiDB-lite"/>
    </source>
</evidence>
<protein>
    <submittedName>
        <fullName evidence="11">Uncharacterized protein</fullName>
    </submittedName>
</protein>
<feature type="domain" description="C2H2-type" evidence="9">
    <location>
        <begin position="787"/>
        <end position="816"/>
    </location>
</feature>
<sequence>MTGKHRSDVWKHFHRPPVDTTSSDTALTCRHCQQRIPSSTAKNATKLRHHLIARCLRIPPDERQSLITDTTDDIVDSHVTTAEDMSDNSSKTRPKRKAAVKAEVIVSTADVDYEDIVGGDGNQDVDSTSAAVKCRQLESRLKSMTAVNRRLASRLSACLKQYEAVVGLNRHLEVSVGLMERLEAVNRSRSIRFDDGQDVVNELTDQLTASNGAADEWRRKWRSIAAQDVKRSAASSSTSKSTQRTVAVARQSTTPASRPESTIWQYFQRDDSSGYKVIKCIFCDKVFKKKTLNAFQSRLHIVESCDKCPKHVRDKENMWRQKSKVDIWRHFVVTGGGEEFRAQCRYCGHRYLHRNATKCRRHLVFQCKTVPALTRDEISGQCDSHFLANYSKTEAQALEDKLQALYPVSAGGVEGGGDGGSPAKRKVDIWCHFDVTDGKRPVCRYCGHQYMAKNATKCRHHLIALCKQIPEPTKEAIVRQLYGIGSAAQPKSDSEDTTTQEMRDMGADDDDDTTGALADDSIDQTMTLAPTLAYDIWQHFSVSTGAQVCLYCGHTYADRKGNASKCRRHLLVHCQQIPIEVRDEIHSHSNDNFLIAGDIIGDSTRASALRSSRPKSRVWQHFAEEMDETTGQICRRCVYCDKRFVAGTARHATKMRYHLALQCQRIPDAVRQSLIGDNQVFARRANTLQARPKGCKSWECSWPGCDKAFPKQCQLLGHQKYHTGERIHCEWPGCEWTGRTRHNLTLHKYSHSGEKPFACDWPGCEFKSARPSSLKIHKMRHKNLLRYRCDWKDCERVFLTGSQLKVHKLAHSGDKPHACQLCDKRYPTLNKLKVHQNKQHPNPTPSA</sequence>
<keyword evidence="12" id="KW-1185">Reference proteome</keyword>
<feature type="region of interest" description="Disordered" evidence="8">
    <location>
        <begin position="487"/>
        <end position="517"/>
    </location>
</feature>
<feature type="compositionally biased region" description="Low complexity" evidence="8">
    <location>
        <begin position="232"/>
        <end position="242"/>
    </location>
</feature>
<comment type="subcellular location">
    <subcellularLocation>
        <location evidence="1">Nucleus</location>
    </subcellularLocation>
</comment>
<evidence type="ECO:0000256" key="5">
    <source>
        <dbReference type="ARBA" id="ARBA00022833"/>
    </source>
</evidence>
<dbReference type="GO" id="GO:0003677">
    <property type="term" value="F:DNA binding"/>
    <property type="evidence" value="ECO:0007669"/>
    <property type="project" value="InterPro"/>
</dbReference>
<evidence type="ECO:0000256" key="1">
    <source>
        <dbReference type="ARBA" id="ARBA00004123"/>
    </source>
</evidence>
<evidence type="ECO:0000313" key="12">
    <source>
        <dbReference type="Proteomes" id="UP000728032"/>
    </source>
</evidence>
<dbReference type="InterPro" id="IPR013087">
    <property type="entry name" value="Znf_C2H2_type"/>
</dbReference>
<dbReference type="GO" id="GO:0005634">
    <property type="term" value="C:nucleus"/>
    <property type="evidence" value="ECO:0007669"/>
    <property type="project" value="UniProtKB-SubCell"/>
</dbReference>
<dbReference type="PROSITE" id="PS00028">
    <property type="entry name" value="ZINC_FINGER_C2H2_1"/>
    <property type="match status" value="3"/>
</dbReference>
<dbReference type="SMART" id="SM00614">
    <property type="entry name" value="ZnF_BED"/>
    <property type="match status" value="5"/>
</dbReference>
<feature type="domain" description="C2H2-type" evidence="9">
    <location>
        <begin position="727"/>
        <end position="756"/>
    </location>
</feature>
<dbReference type="PANTHER" id="PTHR24406">
    <property type="entry name" value="TRANSCRIPTIONAL REPRESSOR CTCFL-RELATED"/>
    <property type="match status" value="1"/>
</dbReference>
<name>A0A7R9M6C6_9ACAR</name>
<reference evidence="11" key="1">
    <citation type="submission" date="2020-11" db="EMBL/GenBank/DDBJ databases">
        <authorList>
            <person name="Tran Van P."/>
        </authorList>
    </citation>
    <scope>NUCLEOTIDE SEQUENCE</scope>
</reference>
<evidence type="ECO:0000259" key="9">
    <source>
        <dbReference type="PROSITE" id="PS50157"/>
    </source>
</evidence>
<keyword evidence="5" id="KW-0862">Zinc</keyword>
<keyword evidence="6" id="KW-0539">Nucleus</keyword>
<evidence type="ECO:0000256" key="4">
    <source>
        <dbReference type="ARBA" id="ARBA00022771"/>
    </source>
</evidence>
<dbReference type="InterPro" id="IPR036236">
    <property type="entry name" value="Znf_C2H2_sf"/>
</dbReference>
<dbReference type="SUPFAM" id="SSF57667">
    <property type="entry name" value="beta-beta-alpha zinc fingers"/>
    <property type="match status" value="3"/>
</dbReference>
<evidence type="ECO:0000256" key="2">
    <source>
        <dbReference type="ARBA" id="ARBA00022723"/>
    </source>
</evidence>
<gene>
    <name evidence="11" type="ORF">ONB1V03_LOCUS11062</name>
</gene>
<dbReference type="EMBL" id="OC922765">
    <property type="protein sequence ID" value="CAD7654415.1"/>
    <property type="molecule type" value="Genomic_DNA"/>
</dbReference>
<dbReference type="Proteomes" id="UP000728032">
    <property type="component" value="Unassembled WGS sequence"/>
</dbReference>
<feature type="domain" description="C2H2-type" evidence="9">
    <location>
        <begin position="817"/>
        <end position="845"/>
    </location>
</feature>
<dbReference type="InterPro" id="IPR050888">
    <property type="entry name" value="ZnF_C2H2-type_TF"/>
</dbReference>
<dbReference type="SMART" id="SM00355">
    <property type="entry name" value="ZnF_C2H2"/>
    <property type="match status" value="6"/>
</dbReference>
<dbReference type="AlphaFoldDB" id="A0A7R9M6C6"/>
<accession>A0A7R9M6C6</accession>
<feature type="domain" description="BED-type" evidence="10">
    <location>
        <begin position="4"/>
        <end position="62"/>
    </location>
</feature>
<evidence type="ECO:0000256" key="6">
    <source>
        <dbReference type="ARBA" id="ARBA00023242"/>
    </source>
</evidence>
<proteinExistence type="predicted"/>
<evidence type="ECO:0000313" key="11">
    <source>
        <dbReference type="EMBL" id="CAD7654415.1"/>
    </source>
</evidence>